<feature type="compositionally biased region" description="Low complexity" evidence="1">
    <location>
        <begin position="179"/>
        <end position="194"/>
    </location>
</feature>
<dbReference type="EMBL" id="CP141059">
    <property type="protein sequence ID" value="WQQ27732.1"/>
    <property type="molecule type" value="Genomic_DNA"/>
</dbReference>
<organism evidence="3 4">
    <name type="scientific">Nocardioides bizhenqiangii</name>
    <dbReference type="NCBI Taxonomy" id="3095076"/>
    <lineage>
        <taxon>Bacteria</taxon>
        <taxon>Bacillati</taxon>
        <taxon>Actinomycetota</taxon>
        <taxon>Actinomycetes</taxon>
        <taxon>Propionibacteriales</taxon>
        <taxon>Nocardioidaceae</taxon>
        <taxon>Nocardioides</taxon>
    </lineage>
</organism>
<name>A0ABZ0ZU32_9ACTN</name>
<dbReference type="Gene3D" id="3.40.1000.10">
    <property type="entry name" value="Mog1/PsbP, alpha/beta/alpha sandwich"/>
    <property type="match status" value="1"/>
</dbReference>
<feature type="region of interest" description="Disordered" evidence="1">
    <location>
        <begin position="118"/>
        <end position="194"/>
    </location>
</feature>
<keyword evidence="2" id="KW-0812">Transmembrane</keyword>
<feature type="transmembrane region" description="Helical" evidence="2">
    <location>
        <begin position="216"/>
        <end position="238"/>
    </location>
</feature>
<accession>A0ABZ0ZU32</accession>
<feature type="compositionally biased region" description="Low complexity" evidence="1">
    <location>
        <begin position="248"/>
        <end position="261"/>
    </location>
</feature>
<feature type="region of interest" description="Disordered" evidence="1">
    <location>
        <begin position="239"/>
        <end position="275"/>
    </location>
</feature>
<protein>
    <submittedName>
        <fullName evidence="3">Uncharacterized protein</fullName>
    </submittedName>
</protein>
<feature type="compositionally biased region" description="Low complexity" evidence="1">
    <location>
        <begin position="149"/>
        <end position="171"/>
    </location>
</feature>
<evidence type="ECO:0000256" key="1">
    <source>
        <dbReference type="SAM" id="MobiDB-lite"/>
    </source>
</evidence>
<dbReference type="RefSeq" id="WP_322938081.1">
    <property type="nucleotide sequence ID" value="NZ_CP141059.1"/>
</dbReference>
<evidence type="ECO:0000313" key="4">
    <source>
        <dbReference type="Proteomes" id="UP001327225"/>
    </source>
</evidence>
<reference evidence="4" key="1">
    <citation type="submission" date="2023-12" db="EMBL/GenBank/DDBJ databases">
        <title>Novel species in genus Nocardioides.</title>
        <authorList>
            <person name="Zhou H."/>
        </authorList>
    </citation>
    <scope>NUCLEOTIDE SEQUENCE [LARGE SCALE GENOMIC DNA]</scope>
    <source>
        <strain evidence="4">HM61</strain>
    </source>
</reference>
<dbReference type="Proteomes" id="UP001327225">
    <property type="component" value="Chromosome"/>
</dbReference>
<evidence type="ECO:0000313" key="3">
    <source>
        <dbReference type="EMBL" id="WQQ27732.1"/>
    </source>
</evidence>
<evidence type="ECO:0000256" key="2">
    <source>
        <dbReference type="SAM" id="Phobius"/>
    </source>
</evidence>
<proteinExistence type="predicted"/>
<keyword evidence="4" id="KW-1185">Reference proteome</keyword>
<keyword evidence="2" id="KW-0472">Membrane</keyword>
<sequence>MELHESLAQLAREHGESLFADADAFRGALDDYLDEGSASTGTINLLTDAVRLGALQGMVTMLDSGAGVEDAVESAGQRLSRDRGSADVTGSQWACAVLGYALGKVPVSLATRLRPDAYTAEPPSGSSGSTAARPAVSPGHVPSQPTDVAAPPQQSPVQQWPAAGAPAASAHQPPPSAPPAAQHQSGGPYGGPASPYGYTATPGYGTPPKKKSPTGLIIGAIAAVVVLGVIAVITIVALSGGDDDPSAEGGETSETTSETGGTETGGTETGGTTAVTTDPALTLLGSGYTYQFPSEEWQDLTADTPDTTGTIDTIAAPGDDIGTARGNILVETSSAFGETDVNNLKDQWKTVLQSSTGGNPVDLEPRTIGGKEAVGVEIKWTNANDFDVHQIAYLVISGDEQYSITASFRQGDSSFQDTYYSILDTWGWEE</sequence>
<gene>
    <name evidence="3" type="ORF">SHK19_05725</name>
</gene>
<keyword evidence="2" id="KW-1133">Transmembrane helix</keyword>